<keyword evidence="1 4" id="KW-0479">Metal-binding</keyword>
<dbReference type="Gene3D" id="3.40.50.10320">
    <property type="entry name" value="LmbE-like"/>
    <property type="match status" value="1"/>
</dbReference>
<dbReference type="InterPro" id="IPR024078">
    <property type="entry name" value="LmbE-like_dom_sf"/>
</dbReference>
<dbReference type="GO" id="GO:0035595">
    <property type="term" value="F:N-acetylglucosaminylinositol deacetylase activity"/>
    <property type="evidence" value="ECO:0007669"/>
    <property type="project" value="UniProtKB-EC"/>
</dbReference>
<keyword evidence="3 4" id="KW-0862">Zinc</keyword>
<sequence>MKDLPARRLLLVHAHPDDESINNGATMARYAAEGAHVTLVTCTLGEEGEVIPPALAHLAADRDDTLGPYRVGELAAAMKELGVTDHRFLGGPGRFRDSGMMGTEQNERPGAFWATPVDEAAAPLVEIIREVRPQVLVTYDPDGGYGHPDHIQAHRVAMRATGLAADPAYGTGAPHTVAKVYWNRAERPVVEAAFAHLRATAPDAFPGIAAVDDVPGVVDGDGITAEIDGSAYAGAKAAAMRAHATQIALADEGPFFALSNDLGQPLLTTEYYQLVRGVPAAGTGAREDDLFAGVTEAETATAPEPGTGADAVRGVAPGPGTEAGADAVRGPASGSASGGGPDSVSGPASGSGAGA</sequence>
<feature type="binding site" evidence="4">
    <location>
        <position position="15"/>
    </location>
    <ligand>
        <name>Zn(2+)</name>
        <dbReference type="ChEBI" id="CHEBI:29105"/>
    </ligand>
</feature>
<proteinExistence type="inferred from homology"/>
<evidence type="ECO:0000256" key="1">
    <source>
        <dbReference type="ARBA" id="ARBA00022723"/>
    </source>
</evidence>
<feature type="binding site" evidence="4">
    <location>
        <position position="18"/>
    </location>
    <ligand>
        <name>Zn(2+)</name>
        <dbReference type="ChEBI" id="CHEBI:29105"/>
    </ligand>
</feature>
<gene>
    <name evidence="4 6" type="primary">mshB</name>
    <name evidence="6" type="ORF">E5Z02_01800</name>
</gene>
<dbReference type="Pfam" id="PF02585">
    <property type="entry name" value="PIG-L"/>
    <property type="match status" value="1"/>
</dbReference>
<evidence type="ECO:0000256" key="2">
    <source>
        <dbReference type="ARBA" id="ARBA00022801"/>
    </source>
</evidence>
<protein>
    <recommendedName>
        <fullName evidence="4">1D-myo-inositol 2-acetamido-2-deoxy-alpha-D-glucopyranoside deacetylase</fullName>
        <shortName evidence="4">GlcNAc-Ins deacetylase</shortName>
        <ecNumber evidence="4">3.5.1.103</ecNumber>
    </recommendedName>
    <alternativeName>
        <fullName evidence="4">N-acetyl-1-D-myo-inositol-2-amino-2-deoxy-alpha-D-glucopyranoside deacetylase</fullName>
    </alternativeName>
</protein>
<dbReference type="RefSeq" id="WP_136015331.1">
    <property type="nucleotide sequence ID" value="NZ_SRZK01000008.1"/>
</dbReference>
<dbReference type="EMBL" id="SRZK01000008">
    <property type="protein sequence ID" value="TGZ12008.1"/>
    <property type="molecule type" value="Genomic_DNA"/>
</dbReference>
<dbReference type="HAMAP" id="MF_01696">
    <property type="entry name" value="MshB"/>
    <property type="match status" value="1"/>
</dbReference>
<comment type="cofactor">
    <cofactor evidence="4">
        <name>Zn(2+)</name>
        <dbReference type="ChEBI" id="CHEBI:29105"/>
    </cofactor>
    <text evidence="4">Binds 1 zinc ion per subunit.</text>
</comment>
<feature type="binding site" evidence="4">
    <location>
        <position position="150"/>
    </location>
    <ligand>
        <name>Zn(2+)</name>
        <dbReference type="ChEBI" id="CHEBI:29105"/>
    </ligand>
</feature>
<evidence type="ECO:0000256" key="5">
    <source>
        <dbReference type="SAM" id="MobiDB-lite"/>
    </source>
</evidence>
<dbReference type="PANTHER" id="PTHR12993:SF26">
    <property type="entry name" value="1D-MYO-INOSITOL 2-ACETAMIDO-2-DEOXY-ALPHA-D-GLUCOPYRANOSIDE DEACETYLASE"/>
    <property type="match status" value="1"/>
</dbReference>
<organism evidence="6 7">
    <name type="scientific">Streptomyces rhizosphaericola</name>
    <dbReference type="NCBI Taxonomy" id="2564098"/>
    <lineage>
        <taxon>Bacteria</taxon>
        <taxon>Bacillati</taxon>
        <taxon>Actinomycetota</taxon>
        <taxon>Actinomycetes</taxon>
        <taxon>Kitasatosporales</taxon>
        <taxon>Streptomycetaceae</taxon>
        <taxon>Streptomyces</taxon>
    </lineage>
</organism>
<comment type="function">
    <text evidence="4">Catalyzes the deacetylation of 1D-myo-inositol 2-acetamido-2-deoxy-alpha-D-glucopyranoside (GlcNAc-Ins) in the mycothiol biosynthesis pathway.</text>
</comment>
<keyword evidence="7" id="KW-1185">Reference proteome</keyword>
<keyword evidence="2 4" id="KW-0378">Hydrolase</keyword>
<dbReference type="PANTHER" id="PTHR12993">
    <property type="entry name" value="N-ACETYLGLUCOSAMINYL-PHOSPHATIDYLINOSITOL DE-N-ACETYLASE-RELATED"/>
    <property type="match status" value="1"/>
</dbReference>
<evidence type="ECO:0000256" key="3">
    <source>
        <dbReference type="ARBA" id="ARBA00022833"/>
    </source>
</evidence>
<evidence type="ECO:0000313" key="7">
    <source>
        <dbReference type="Proteomes" id="UP000306274"/>
    </source>
</evidence>
<dbReference type="NCBIfam" id="TIGR03445">
    <property type="entry name" value="mycothiol_MshB"/>
    <property type="match status" value="1"/>
</dbReference>
<name>A0ABY2PLN1_9ACTN</name>
<dbReference type="EC" id="3.5.1.103" evidence="4"/>
<reference evidence="6 7" key="1">
    <citation type="submission" date="2019-04" db="EMBL/GenBank/DDBJ databases">
        <title>Streptomyces rhizosphaericola sp. nov., an actinobacterium isolated from the wheat rhizosphere.</title>
        <authorList>
            <person name="Vargas Hoyos H.A."/>
            <person name="Santos S.N."/>
            <person name="Genuario D.B."/>
            <person name="Melo I.S."/>
            <person name="Da Silva L.J."/>
            <person name="Da Silva F.S.P."/>
            <person name="Zucchi T.D."/>
        </authorList>
    </citation>
    <scope>NUCLEOTIDE SEQUENCE [LARGE SCALE GENOMIC DNA]</scope>
    <source>
        <strain evidence="6 7">1AS2c</strain>
    </source>
</reference>
<evidence type="ECO:0000256" key="4">
    <source>
        <dbReference type="HAMAP-Rule" id="MF_01696"/>
    </source>
</evidence>
<feature type="region of interest" description="Disordered" evidence="5">
    <location>
        <begin position="299"/>
        <end position="355"/>
    </location>
</feature>
<dbReference type="InterPro" id="IPR003737">
    <property type="entry name" value="GlcNAc_PI_deacetylase-related"/>
</dbReference>
<dbReference type="InterPro" id="IPR017810">
    <property type="entry name" value="Mycothiol_biosynthesis_MshB"/>
</dbReference>
<comment type="caution">
    <text evidence="6">The sequence shown here is derived from an EMBL/GenBank/DDBJ whole genome shotgun (WGS) entry which is preliminary data.</text>
</comment>
<evidence type="ECO:0000313" key="6">
    <source>
        <dbReference type="EMBL" id="TGZ12008.1"/>
    </source>
</evidence>
<dbReference type="Proteomes" id="UP000306274">
    <property type="component" value="Unassembled WGS sequence"/>
</dbReference>
<comment type="similarity">
    <text evidence="4">Belongs to the MshB deacetylase family.</text>
</comment>
<accession>A0ABY2PLN1</accession>
<comment type="catalytic activity">
    <reaction evidence="4">
        <text>1D-myo-inositol 2-acetamido-2-deoxy-alpha-D-glucopyranoside + H2O = 1D-myo-inositol 2-amino-2-deoxy-alpha-D-glucopyranoside + acetate</text>
        <dbReference type="Rhea" id="RHEA:26180"/>
        <dbReference type="ChEBI" id="CHEBI:15377"/>
        <dbReference type="ChEBI" id="CHEBI:30089"/>
        <dbReference type="ChEBI" id="CHEBI:52442"/>
        <dbReference type="ChEBI" id="CHEBI:58886"/>
        <dbReference type="EC" id="3.5.1.103"/>
    </reaction>
</comment>
<dbReference type="SUPFAM" id="SSF102588">
    <property type="entry name" value="LmbE-like"/>
    <property type="match status" value="1"/>
</dbReference>